<reference evidence="3 4" key="1">
    <citation type="submission" date="2016-10" db="EMBL/GenBank/DDBJ databases">
        <authorList>
            <person name="de Groot N.N."/>
        </authorList>
    </citation>
    <scope>NUCLEOTIDE SEQUENCE [LARGE SCALE GENOMIC DNA]</scope>
    <source>
        <strain evidence="3 4">CGMCC 1.8894</strain>
    </source>
</reference>
<gene>
    <name evidence="3" type="ORF">SAMN04488238_105168</name>
</gene>
<proteinExistence type="predicted"/>
<dbReference type="Pfam" id="PF07331">
    <property type="entry name" value="TctB"/>
    <property type="match status" value="1"/>
</dbReference>
<feature type="domain" description="DUF1468" evidence="2">
    <location>
        <begin position="13"/>
        <end position="141"/>
    </location>
</feature>
<evidence type="ECO:0000256" key="1">
    <source>
        <dbReference type="SAM" id="Phobius"/>
    </source>
</evidence>
<dbReference type="Proteomes" id="UP000198539">
    <property type="component" value="Unassembled WGS sequence"/>
</dbReference>
<dbReference type="EMBL" id="FNOM01000005">
    <property type="protein sequence ID" value="SDX09692.1"/>
    <property type="molecule type" value="Genomic_DNA"/>
</dbReference>
<dbReference type="STRING" id="564137.SAMN04488238_105168"/>
<organism evidence="3 4">
    <name type="scientific">Roseicitreum antarcticum</name>
    <dbReference type="NCBI Taxonomy" id="564137"/>
    <lineage>
        <taxon>Bacteria</taxon>
        <taxon>Pseudomonadati</taxon>
        <taxon>Pseudomonadota</taxon>
        <taxon>Alphaproteobacteria</taxon>
        <taxon>Rhodobacterales</taxon>
        <taxon>Paracoccaceae</taxon>
        <taxon>Roseicitreum</taxon>
    </lineage>
</organism>
<name>A0A1H2YWX2_9RHOB</name>
<evidence type="ECO:0000313" key="4">
    <source>
        <dbReference type="Proteomes" id="UP000198539"/>
    </source>
</evidence>
<keyword evidence="4" id="KW-1185">Reference proteome</keyword>
<keyword evidence="1" id="KW-0472">Membrane</keyword>
<evidence type="ECO:0000259" key="2">
    <source>
        <dbReference type="Pfam" id="PF07331"/>
    </source>
</evidence>
<dbReference type="AlphaFoldDB" id="A0A1H2YWX2"/>
<accession>A0A1H2YWX2</accession>
<feature type="transmembrane region" description="Helical" evidence="1">
    <location>
        <begin position="7"/>
        <end position="25"/>
    </location>
</feature>
<dbReference type="OrthoDB" id="7854711at2"/>
<protein>
    <submittedName>
        <fullName evidence="3">Tripartite tricarboxylate transporter TctB family protein</fullName>
    </submittedName>
</protein>
<feature type="transmembrane region" description="Helical" evidence="1">
    <location>
        <begin position="45"/>
        <end position="63"/>
    </location>
</feature>
<evidence type="ECO:0000313" key="3">
    <source>
        <dbReference type="EMBL" id="SDX09692.1"/>
    </source>
</evidence>
<keyword evidence="1" id="KW-1133">Transmembrane helix</keyword>
<feature type="transmembrane region" description="Helical" evidence="1">
    <location>
        <begin position="98"/>
        <end position="114"/>
    </location>
</feature>
<dbReference type="RefSeq" id="WP_092888702.1">
    <property type="nucleotide sequence ID" value="NZ_CP061502.1"/>
</dbReference>
<sequence>MPAKLDMKYLTGAVALVVLGVWGFWHTEYGQWRPGPGGGPTAVPRLMFLVLTPCALLMVWHAFRHPENCKTETVPMRMILAVVVWSLAYFWLVRELGLVSSTTLMLVLAMATLSPKPLESLKLVVPVAVISAGAFWIMFSQIAPVLQIQVWLF</sequence>
<keyword evidence="1" id="KW-0812">Transmembrane</keyword>
<dbReference type="InterPro" id="IPR009936">
    <property type="entry name" value="DUF1468"/>
</dbReference>
<feature type="transmembrane region" description="Helical" evidence="1">
    <location>
        <begin position="123"/>
        <end position="143"/>
    </location>
</feature>